<dbReference type="InterPro" id="IPR000980">
    <property type="entry name" value="SH2"/>
</dbReference>
<dbReference type="SMART" id="SM00219">
    <property type="entry name" value="TyrKc"/>
    <property type="match status" value="1"/>
</dbReference>
<sequence>MRRESERSGDRARARSTSREPPAVPKRRNSGHSLEPVNLTLRTPRAAARVAAAAIKLLSPRAGGAGASAAARDPSKPAERKSGCVVSSPRVAASKTTSRVARKSAAAAAAAAKTETTSPTATTTPEEDDDDEKEVVLRASSPRAQPHPWLPYDVEKHLEIEWAVTREEVDELEEKGEVADSNYHAIGRIPCFDGIESNVWKLEATIEVSIAGDSPVSARNQCTFDYDTREARLELPVSLTDVLRRDPRYVNDDGDLPIKISISLGRSFRVTRSVVFDVTRAHAHLADAVVEVEGTQLHVSASILARYSMFFYEQFFGKDRVANRKLLKLDCTTEDFGKILHMIYLGETPVLTHTRVLRLLELAAAYRMPELMRMCEDYLEAHTAAVLHSAEVLLKVMALSDEHRLARVQAICVEFIFASGLIETVKQTEAYKRLSTDYKLLLLEIQFASQNQAKSVKPEEPVIKEETVVEEQTEISLSTHEDKTKKNIEDQEWYHGFRPRKDAIGLIKNPGEFLVRATDTGPSTDIVITAMDDNKKTVNITLRFEAGKWFIAQRNPQGVAKHRFDTIVDLVDHYRNSPPSKHLKLAKIVSRPNWMLKHENVAYEEKDKLGAGNFCTVYKGKLTKKTGEVVTVAVKISLVQSSATDAESEEAKEARKSMMHEAQLMSFYTHDNVIQFLGVACDHQPVLVLMEFCPGGDLLSHLTKHGKGTDDREKMIYLYEASRGMFYLHKKKCVHRDLAARNCLISSVGRIKIADFGLSKLIDDVEGDAENTNSSNAQVPVRWMAPETLRKPAVYTTNSDIWAFGVMAYEIFSNGVKPWPDDPVKYVATQIRKGNMPKLPDGTPPKVADLVGRMWAMAPEKRPAMRVIARDINTIIKDSNQGSGMYPPDKMTINKIPGVKRDVYFEHDETSEFEESSGASVDDNKEQNDKVDKSGDRDKKRTKPSSKGPRRTSSLRDKQ</sequence>
<feature type="compositionally biased region" description="Low complexity" evidence="8">
    <location>
        <begin position="96"/>
        <end position="124"/>
    </location>
</feature>
<feature type="compositionally biased region" description="Basic and acidic residues" evidence="8">
    <location>
        <begin position="922"/>
        <end position="939"/>
    </location>
</feature>
<evidence type="ECO:0000256" key="5">
    <source>
        <dbReference type="ARBA" id="ARBA00023137"/>
    </source>
</evidence>
<evidence type="ECO:0000256" key="7">
    <source>
        <dbReference type="RuleBase" id="RU362096"/>
    </source>
</evidence>
<keyword evidence="10" id="KW-1185">Reference proteome</keyword>
<dbReference type="EC" id="2.7.10.2" evidence="7"/>
<evidence type="ECO:0000256" key="8">
    <source>
        <dbReference type="SAM" id="MobiDB-lite"/>
    </source>
</evidence>
<dbReference type="CDD" id="cd14733">
    <property type="entry name" value="BACK"/>
    <property type="match status" value="1"/>
</dbReference>
<keyword evidence="1 7" id="KW-0808">Transferase</keyword>
<dbReference type="InterPro" id="IPR001245">
    <property type="entry name" value="Ser-Thr/Tyr_kinase_cat_dom"/>
</dbReference>
<dbReference type="Proteomes" id="UP000005239">
    <property type="component" value="Unassembled WGS sequence"/>
</dbReference>
<dbReference type="FunFam" id="3.30.200.20:FF:001059">
    <property type="entry name" value="Tyrosine-protein kinase"/>
    <property type="match status" value="1"/>
</dbReference>
<evidence type="ECO:0000256" key="2">
    <source>
        <dbReference type="ARBA" id="ARBA00022741"/>
    </source>
</evidence>
<dbReference type="SMART" id="SM00225">
    <property type="entry name" value="BTB"/>
    <property type="match status" value="1"/>
</dbReference>
<feature type="compositionally biased region" description="Basic and acidic residues" evidence="8">
    <location>
        <begin position="1"/>
        <end position="13"/>
    </location>
</feature>
<keyword evidence="5 7" id="KW-0829">Tyrosine-protein kinase</keyword>
<dbReference type="InterPro" id="IPR050198">
    <property type="entry name" value="Non-receptor_tyrosine_kinases"/>
</dbReference>
<dbReference type="Pfam" id="PF00017">
    <property type="entry name" value="SH2"/>
    <property type="match status" value="1"/>
</dbReference>
<dbReference type="CDD" id="cd00192">
    <property type="entry name" value="PTKc"/>
    <property type="match status" value="1"/>
</dbReference>
<dbReference type="Gene3D" id="1.10.510.10">
    <property type="entry name" value="Transferase(Phosphotransferase) domain 1"/>
    <property type="match status" value="1"/>
</dbReference>
<reference evidence="10" key="1">
    <citation type="journal article" date="2008" name="Nat. Genet.">
        <title>The Pristionchus pacificus genome provides a unique perspective on nematode lifestyle and parasitism.</title>
        <authorList>
            <person name="Dieterich C."/>
            <person name="Clifton S.W."/>
            <person name="Schuster L.N."/>
            <person name="Chinwalla A."/>
            <person name="Delehaunty K."/>
            <person name="Dinkelacker I."/>
            <person name="Fulton L."/>
            <person name="Fulton R."/>
            <person name="Godfrey J."/>
            <person name="Minx P."/>
            <person name="Mitreva M."/>
            <person name="Roeseler W."/>
            <person name="Tian H."/>
            <person name="Witte H."/>
            <person name="Yang S.P."/>
            <person name="Wilson R.K."/>
            <person name="Sommer R.J."/>
        </authorList>
    </citation>
    <scope>NUCLEOTIDE SEQUENCE [LARGE SCALE GENOMIC DNA]</scope>
    <source>
        <strain evidence="10">PS312</strain>
    </source>
</reference>
<dbReference type="GO" id="GO:0005524">
    <property type="term" value="F:ATP binding"/>
    <property type="evidence" value="ECO:0007669"/>
    <property type="project" value="UniProtKB-KW"/>
</dbReference>
<dbReference type="PANTHER" id="PTHR24418">
    <property type="entry name" value="TYROSINE-PROTEIN KINASE"/>
    <property type="match status" value="1"/>
</dbReference>
<dbReference type="Pfam" id="PF07714">
    <property type="entry name" value="PK_Tyr_Ser-Thr"/>
    <property type="match status" value="1"/>
</dbReference>
<accession>A0A2A6CCG5</accession>
<dbReference type="InterPro" id="IPR000719">
    <property type="entry name" value="Prot_kinase_dom"/>
</dbReference>
<dbReference type="PRINTS" id="PR00109">
    <property type="entry name" value="TYRKINASE"/>
</dbReference>
<dbReference type="SUPFAM" id="SSF56112">
    <property type="entry name" value="Protein kinase-like (PK-like)"/>
    <property type="match status" value="1"/>
</dbReference>
<organism evidence="9 10">
    <name type="scientific">Pristionchus pacificus</name>
    <name type="common">Parasitic nematode worm</name>
    <dbReference type="NCBI Taxonomy" id="54126"/>
    <lineage>
        <taxon>Eukaryota</taxon>
        <taxon>Metazoa</taxon>
        <taxon>Ecdysozoa</taxon>
        <taxon>Nematoda</taxon>
        <taxon>Chromadorea</taxon>
        <taxon>Rhabditida</taxon>
        <taxon>Rhabditina</taxon>
        <taxon>Diplogasteromorpha</taxon>
        <taxon>Diplogasteroidea</taxon>
        <taxon>Neodiplogasteridae</taxon>
        <taxon>Pristionchus</taxon>
    </lineage>
</organism>
<dbReference type="Gene3D" id="3.30.710.10">
    <property type="entry name" value="Potassium Channel Kv1.1, Chain A"/>
    <property type="match status" value="1"/>
</dbReference>
<dbReference type="EnsemblMetazoa" id="PPA39384.1">
    <property type="protein sequence ID" value="PPA39384.1"/>
    <property type="gene ID" value="WBGene00277753"/>
</dbReference>
<gene>
    <name evidence="9" type="primary">WBGene00277753</name>
</gene>
<comment type="catalytic activity">
    <reaction evidence="6 7">
        <text>L-tyrosyl-[protein] + ATP = O-phospho-L-tyrosyl-[protein] + ADP + H(+)</text>
        <dbReference type="Rhea" id="RHEA:10596"/>
        <dbReference type="Rhea" id="RHEA-COMP:10136"/>
        <dbReference type="Rhea" id="RHEA-COMP:20101"/>
        <dbReference type="ChEBI" id="CHEBI:15378"/>
        <dbReference type="ChEBI" id="CHEBI:30616"/>
        <dbReference type="ChEBI" id="CHEBI:46858"/>
        <dbReference type="ChEBI" id="CHEBI:61978"/>
        <dbReference type="ChEBI" id="CHEBI:456216"/>
        <dbReference type="EC" id="2.7.10.2"/>
    </reaction>
</comment>
<dbReference type="InterPro" id="IPR008266">
    <property type="entry name" value="Tyr_kinase_AS"/>
</dbReference>
<evidence type="ECO:0000256" key="6">
    <source>
        <dbReference type="ARBA" id="ARBA00051245"/>
    </source>
</evidence>
<feature type="region of interest" description="Disordered" evidence="8">
    <location>
        <begin position="58"/>
        <end position="148"/>
    </location>
</feature>
<dbReference type="CDD" id="cd18186">
    <property type="entry name" value="BTB_POZ_ZBTB_KLHL-like"/>
    <property type="match status" value="1"/>
</dbReference>
<dbReference type="SMART" id="SM00252">
    <property type="entry name" value="SH2"/>
    <property type="match status" value="1"/>
</dbReference>
<dbReference type="Pfam" id="PF00651">
    <property type="entry name" value="BTB"/>
    <property type="match status" value="1"/>
</dbReference>
<evidence type="ECO:0000313" key="9">
    <source>
        <dbReference type="EnsemblMetazoa" id="PPA39384.1"/>
    </source>
</evidence>
<dbReference type="InterPro" id="IPR011009">
    <property type="entry name" value="Kinase-like_dom_sf"/>
</dbReference>
<dbReference type="PROSITE" id="PS50097">
    <property type="entry name" value="BTB"/>
    <property type="match status" value="1"/>
</dbReference>
<evidence type="ECO:0000313" key="10">
    <source>
        <dbReference type="Proteomes" id="UP000005239"/>
    </source>
</evidence>
<dbReference type="Gene3D" id="3.30.505.10">
    <property type="entry name" value="SH2 domain"/>
    <property type="match status" value="1"/>
</dbReference>
<feature type="region of interest" description="Disordered" evidence="8">
    <location>
        <begin position="1"/>
        <end position="42"/>
    </location>
</feature>
<dbReference type="InterPro" id="IPR020635">
    <property type="entry name" value="Tyr_kinase_cat_dom"/>
</dbReference>
<keyword evidence="3 7" id="KW-0418">Kinase</keyword>
<evidence type="ECO:0000256" key="3">
    <source>
        <dbReference type="ARBA" id="ARBA00022777"/>
    </source>
</evidence>
<accession>A0A8R1Z2K8</accession>
<feature type="compositionally biased region" description="Basic and acidic residues" evidence="8">
    <location>
        <begin position="73"/>
        <end position="82"/>
    </location>
</feature>
<keyword evidence="2 7" id="KW-0547">Nucleotide-binding</keyword>
<dbReference type="GO" id="GO:0004715">
    <property type="term" value="F:non-membrane spanning protein tyrosine kinase activity"/>
    <property type="evidence" value="ECO:0007669"/>
    <property type="project" value="UniProtKB-EC"/>
</dbReference>
<reference evidence="9" key="2">
    <citation type="submission" date="2022-06" db="UniProtKB">
        <authorList>
            <consortium name="EnsemblMetazoa"/>
        </authorList>
    </citation>
    <scope>IDENTIFICATION</scope>
    <source>
        <strain evidence="9">PS312</strain>
    </source>
</reference>
<dbReference type="InterPro" id="IPR011333">
    <property type="entry name" value="SKP1/BTB/POZ_sf"/>
</dbReference>
<feature type="region of interest" description="Disordered" evidence="8">
    <location>
        <begin position="909"/>
        <end position="959"/>
    </location>
</feature>
<dbReference type="PROSITE" id="PS50001">
    <property type="entry name" value="SH2"/>
    <property type="match status" value="1"/>
</dbReference>
<name>A0A2A6CCG5_PRIPA</name>
<comment type="similarity">
    <text evidence="7">Belongs to the protein kinase superfamily. Tyr protein kinase family.</text>
</comment>
<dbReference type="PROSITE" id="PS00109">
    <property type="entry name" value="PROTEIN_KINASE_TYR"/>
    <property type="match status" value="1"/>
</dbReference>
<proteinExistence type="inferred from homology"/>
<feature type="compositionally biased region" description="Basic residues" evidence="8">
    <location>
        <begin position="940"/>
        <end position="950"/>
    </location>
</feature>
<dbReference type="AlphaFoldDB" id="A0A2A6CCG5"/>
<dbReference type="Gene3D" id="3.30.200.20">
    <property type="entry name" value="Phosphorylase Kinase, domain 1"/>
    <property type="match status" value="1"/>
</dbReference>
<protein>
    <recommendedName>
        <fullName evidence="7">Tyrosine-protein kinase</fullName>
        <ecNumber evidence="7">2.7.10.2</ecNumber>
    </recommendedName>
</protein>
<dbReference type="PROSITE" id="PS50011">
    <property type="entry name" value="PROTEIN_KINASE_DOM"/>
    <property type="match status" value="1"/>
</dbReference>
<dbReference type="GO" id="GO:0004713">
    <property type="term" value="F:protein tyrosine kinase activity"/>
    <property type="evidence" value="ECO:0000318"/>
    <property type="project" value="GO_Central"/>
</dbReference>
<keyword evidence="4 7" id="KW-0067">ATP-binding</keyword>
<dbReference type="SUPFAM" id="SSF54695">
    <property type="entry name" value="POZ domain"/>
    <property type="match status" value="1"/>
</dbReference>
<evidence type="ECO:0000256" key="1">
    <source>
        <dbReference type="ARBA" id="ARBA00022679"/>
    </source>
</evidence>
<dbReference type="SUPFAM" id="SSF55550">
    <property type="entry name" value="SH2 domain"/>
    <property type="match status" value="1"/>
</dbReference>
<evidence type="ECO:0000256" key="4">
    <source>
        <dbReference type="ARBA" id="ARBA00022840"/>
    </source>
</evidence>
<dbReference type="GO" id="GO:0005886">
    <property type="term" value="C:plasma membrane"/>
    <property type="evidence" value="ECO:0000318"/>
    <property type="project" value="GO_Central"/>
</dbReference>
<dbReference type="InterPro" id="IPR036860">
    <property type="entry name" value="SH2_dom_sf"/>
</dbReference>
<dbReference type="InterPro" id="IPR000210">
    <property type="entry name" value="BTB/POZ_dom"/>
</dbReference>